<dbReference type="EMBL" id="CAEZTD010000114">
    <property type="protein sequence ID" value="CAB4569826.1"/>
    <property type="molecule type" value="Genomic_DNA"/>
</dbReference>
<feature type="transmembrane region" description="Helical" evidence="1">
    <location>
        <begin position="12"/>
        <end position="33"/>
    </location>
</feature>
<gene>
    <name evidence="2" type="ORF">UFOPK1591_01233</name>
</gene>
<dbReference type="InterPro" id="IPR006750">
    <property type="entry name" value="YdcZ"/>
</dbReference>
<protein>
    <submittedName>
        <fullName evidence="2">Unannotated protein</fullName>
    </submittedName>
</protein>
<feature type="transmembrane region" description="Helical" evidence="1">
    <location>
        <begin position="239"/>
        <end position="258"/>
    </location>
</feature>
<keyword evidence="1" id="KW-0812">Transmembrane</keyword>
<dbReference type="PANTHER" id="PTHR34821">
    <property type="entry name" value="INNER MEMBRANE PROTEIN YDCZ"/>
    <property type="match status" value="1"/>
</dbReference>
<proteinExistence type="predicted"/>
<feature type="transmembrane region" description="Helical" evidence="1">
    <location>
        <begin position="85"/>
        <end position="106"/>
    </location>
</feature>
<organism evidence="2">
    <name type="scientific">freshwater metagenome</name>
    <dbReference type="NCBI Taxonomy" id="449393"/>
    <lineage>
        <taxon>unclassified sequences</taxon>
        <taxon>metagenomes</taxon>
        <taxon>ecological metagenomes</taxon>
    </lineage>
</organism>
<feature type="transmembrane region" description="Helical" evidence="1">
    <location>
        <begin position="263"/>
        <end position="281"/>
    </location>
</feature>
<dbReference type="PANTHER" id="PTHR34821:SF2">
    <property type="entry name" value="INNER MEMBRANE PROTEIN YDCZ"/>
    <property type="match status" value="1"/>
</dbReference>
<feature type="transmembrane region" description="Helical" evidence="1">
    <location>
        <begin position="207"/>
        <end position="227"/>
    </location>
</feature>
<dbReference type="AlphaFoldDB" id="A0A6J6E225"/>
<feature type="transmembrane region" description="Helical" evidence="1">
    <location>
        <begin position="45"/>
        <end position="65"/>
    </location>
</feature>
<feature type="transmembrane region" description="Helical" evidence="1">
    <location>
        <begin position="146"/>
        <end position="164"/>
    </location>
</feature>
<evidence type="ECO:0000313" key="2">
    <source>
        <dbReference type="EMBL" id="CAB4569826.1"/>
    </source>
</evidence>
<dbReference type="GO" id="GO:0005886">
    <property type="term" value="C:plasma membrane"/>
    <property type="evidence" value="ECO:0007669"/>
    <property type="project" value="TreeGrafter"/>
</dbReference>
<accession>A0A6J6E225</accession>
<feature type="transmembrane region" description="Helical" evidence="1">
    <location>
        <begin position="293"/>
        <end position="311"/>
    </location>
</feature>
<name>A0A6J6E225_9ZZZZ</name>
<keyword evidence="1" id="KW-1133">Transmembrane helix</keyword>
<reference evidence="2" key="1">
    <citation type="submission" date="2020-05" db="EMBL/GenBank/DDBJ databases">
        <authorList>
            <person name="Chiriac C."/>
            <person name="Salcher M."/>
            <person name="Ghai R."/>
            <person name="Kavagutti S V."/>
        </authorList>
    </citation>
    <scope>NUCLEOTIDE SEQUENCE</scope>
</reference>
<sequence length="322" mass="32687">MTPHRELDASIPLWLAYSLAVLAGVAMSTQAHINGLLGSALGDGLVAAGLSFAGGLIVLMGIALVSQRVRVGLTATRDAITRREIPWSFTLAGAAGAAFVFSQSAVSPVLGLALFSVSFVCGLTIGGLVMDVLAIGPAGRRAITPLRLLGAGLGVAAVVIAVSGSWDFDGPSWIVIVPAAFGVGVSWQQAANGRLTHANHNPWSTTLINFGVGFGLLAIAVAVVSITSGLPSEFPTNPWLYVGGPVGITFIAIASVVVRDIGILVYGLCATTGQLVSAIAFDAFEPGGTGVTAPIIFGAIVVATGTALASLSGRWSRRSMRA</sequence>
<feature type="transmembrane region" description="Helical" evidence="1">
    <location>
        <begin position="170"/>
        <end position="187"/>
    </location>
</feature>
<evidence type="ECO:0000256" key="1">
    <source>
        <dbReference type="SAM" id="Phobius"/>
    </source>
</evidence>
<keyword evidence="1" id="KW-0472">Membrane</keyword>
<feature type="transmembrane region" description="Helical" evidence="1">
    <location>
        <begin position="112"/>
        <end position="134"/>
    </location>
</feature>
<dbReference type="Pfam" id="PF04657">
    <property type="entry name" value="DMT_YdcZ"/>
    <property type="match status" value="2"/>
</dbReference>